<dbReference type="PANTHER" id="PTHR23507">
    <property type="entry name" value="ZGC:174356"/>
    <property type="match status" value="1"/>
</dbReference>
<reference evidence="8" key="1">
    <citation type="journal article" date="2023" name="Mol. Phylogenet. Evol.">
        <title>Genome-scale phylogeny and comparative genomics of the fungal order Sordariales.</title>
        <authorList>
            <person name="Hensen N."/>
            <person name="Bonometti L."/>
            <person name="Westerberg I."/>
            <person name="Brannstrom I.O."/>
            <person name="Guillou S."/>
            <person name="Cros-Aarteil S."/>
            <person name="Calhoun S."/>
            <person name="Haridas S."/>
            <person name="Kuo A."/>
            <person name="Mondo S."/>
            <person name="Pangilinan J."/>
            <person name="Riley R."/>
            <person name="LaButti K."/>
            <person name="Andreopoulos B."/>
            <person name="Lipzen A."/>
            <person name="Chen C."/>
            <person name="Yan M."/>
            <person name="Daum C."/>
            <person name="Ng V."/>
            <person name="Clum A."/>
            <person name="Steindorff A."/>
            <person name="Ohm R.A."/>
            <person name="Martin F."/>
            <person name="Silar P."/>
            <person name="Natvig D.O."/>
            <person name="Lalanne C."/>
            <person name="Gautier V."/>
            <person name="Ament-Velasquez S.L."/>
            <person name="Kruys A."/>
            <person name="Hutchinson M.I."/>
            <person name="Powell A.J."/>
            <person name="Barry K."/>
            <person name="Miller A.N."/>
            <person name="Grigoriev I.V."/>
            <person name="Debuchy R."/>
            <person name="Gladieux P."/>
            <person name="Hiltunen Thoren M."/>
            <person name="Johannesson H."/>
        </authorList>
    </citation>
    <scope>NUCLEOTIDE SEQUENCE</scope>
    <source>
        <strain evidence="8">CBS 958.72</strain>
    </source>
</reference>
<keyword evidence="3 6" id="KW-1133">Transmembrane helix</keyword>
<dbReference type="Proteomes" id="UP001287356">
    <property type="component" value="Unassembled WGS sequence"/>
</dbReference>
<evidence type="ECO:0000313" key="8">
    <source>
        <dbReference type="EMBL" id="KAK3377298.1"/>
    </source>
</evidence>
<feature type="transmembrane region" description="Helical" evidence="6">
    <location>
        <begin position="120"/>
        <end position="141"/>
    </location>
</feature>
<evidence type="ECO:0000256" key="2">
    <source>
        <dbReference type="ARBA" id="ARBA00022692"/>
    </source>
</evidence>
<evidence type="ECO:0000313" key="9">
    <source>
        <dbReference type="Proteomes" id="UP001287356"/>
    </source>
</evidence>
<feature type="transmembrane region" description="Helical" evidence="6">
    <location>
        <begin position="218"/>
        <end position="240"/>
    </location>
</feature>
<feature type="transmembrane region" description="Helical" evidence="6">
    <location>
        <begin position="153"/>
        <end position="172"/>
    </location>
</feature>
<evidence type="ECO:0000256" key="5">
    <source>
        <dbReference type="SAM" id="MobiDB-lite"/>
    </source>
</evidence>
<feature type="domain" description="Major facilitator superfamily (MFS) profile" evidence="7">
    <location>
        <begin position="63"/>
        <end position="508"/>
    </location>
</feature>
<gene>
    <name evidence="8" type="ORF">B0T24DRAFT_620926</name>
</gene>
<comment type="subcellular location">
    <subcellularLocation>
        <location evidence="1">Membrane</location>
        <topology evidence="1">Multi-pass membrane protein</topology>
    </subcellularLocation>
</comment>
<reference evidence="8" key="2">
    <citation type="submission" date="2023-06" db="EMBL/GenBank/DDBJ databases">
        <authorList>
            <consortium name="Lawrence Berkeley National Laboratory"/>
            <person name="Haridas S."/>
            <person name="Hensen N."/>
            <person name="Bonometti L."/>
            <person name="Westerberg I."/>
            <person name="Brannstrom I.O."/>
            <person name="Guillou S."/>
            <person name="Cros-Aarteil S."/>
            <person name="Calhoun S."/>
            <person name="Kuo A."/>
            <person name="Mondo S."/>
            <person name="Pangilinan J."/>
            <person name="Riley R."/>
            <person name="Labutti K."/>
            <person name="Andreopoulos B."/>
            <person name="Lipzen A."/>
            <person name="Chen C."/>
            <person name="Yanf M."/>
            <person name="Daum C."/>
            <person name="Ng V."/>
            <person name="Clum A."/>
            <person name="Steindorff A."/>
            <person name="Ohm R."/>
            <person name="Martin F."/>
            <person name="Silar P."/>
            <person name="Natvig D."/>
            <person name="Lalanne C."/>
            <person name="Gautier V."/>
            <person name="Ament-Velasquez S.L."/>
            <person name="Kruys A."/>
            <person name="Hutchinson M.I."/>
            <person name="Powell A.J."/>
            <person name="Barry K."/>
            <person name="Miller A.N."/>
            <person name="Grigoriev I.V."/>
            <person name="Debuchy R."/>
            <person name="Gladieux P."/>
            <person name="Thoren M.H."/>
            <person name="Johannesson H."/>
        </authorList>
    </citation>
    <scope>NUCLEOTIDE SEQUENCE</scope>
    <source>
        <strain evidence="8">CBS 958.72</strain>
    </source>
</reference>
<dbReference type="Gene3D" id="1.20.1250.20">
    <property type="entry name" value="MFS general substrate transporter like domains"/>
    <property type="match status" value="1"/>
</dbReference>
<evidence type="ECO:0000256" key="3">
    <source>
        <dbReference type="ARBA" id="ARBA00022989"/>
    </source>
</evidence>
<feature type="transmembrane region" description="Helical" evidence="6">
    <location>
        <begin position="406"/>
        <end position="431"/>
    </location>
</feature>
<evidence type="ECO:0000256" key="1">
    <source>
        <dbReference type="ARBA" id="ARBA00004141"/>
    </source>
</evidence>
<proteinExistence type="predicted"/>
<dbReference type="GO" id="GO:0022857">
    <property type="term" value="F:transmembrane transporter activity"/>
    <property type="evidence" value="ECO:0007669"/>
    <property type="project" value="InterPro"/>
</dbReference>
<comment type="caution">
    <text evidence="8">The sequence shown here is derived from an EMBL/GenBank/DDBJ whole genome shotgun (WGS) entry which is preliminary data.</text>
</comment>
<feature type="transmembrane region" description="Helical" evidence="6">
    <location>
        <begin position="60"/>
        <end position="80"/>
    </location>
</feature>
<dbReference type="CDD" id="cd06174">
    <property type="entry name" value="MFS"/>
    <property type="match status" value="1"/>
</dbReference>
<dbReference type="GO" id="GO:0016020">
    <property type="term" value="C:membrane"/>
    <property type="evidence" value="ECO:0007669"/>
    <property type="project" value="UniProtKB-SubCell"/>
</dbReference>
<evidence type="ECO:0000259" key="7">
    <source>
        <dbReference type="PROSITE" id="PS50850"/>
    </source>
</evidence>
<dbReference type="EMBL" id="JAULSN010000003">
    <property type="protein sequence ID" value="KAK3377298.1"/>
    <property type="molecule type" value="Genomic_DNA"/>
</dbReference>
<dbReference type="AlphaFoldDB" id="A0AAE0KID5"/>
<feature type="region of interest" description="Disordered" evidence="5">
    <location>
        <begin position="1"/>
        <end position="48"/>
    </location>
</feature>
<keyword evidence="2 6" id="KW-0812">Transmembrane</keyword>
<keyword evidence="9" id="KW-1185">Reference proteome</keyword>
<protein>
    <submittedName>
        <fullName evidence="8">General substrate transporter</fullName>
    </submittedName>
</protein>
<feature type="compositionally biased region" description="Low complexity" evidence="5">
    <location>
        <begin position="11"/>
        <end position="21"/>
    </location>
</feature>
<feature type="transmembrane region" description="Helical" evidence="6">
    <location>
        <begin position="486"/>
        <end position="503"/>
    </location>
</feature>
<dbReference type="Pfam" id="PF07690">
    <property type="entry name" value="MFS_1"/>
    <property type="match status" value="1"/>
</dbReference>
<evidence type="ECO:0000256" key="6">
    <source>
        <dbReference type="SAM" id="Phobius"/>
    </source>
</evidence>
<organism evidence="8 9">
    <name type="scientific">Lasiosphaeria ovina</name>
    <dbReference type="NCBI Taxonomy" id="92902"/>
    <lineage>
        <taxon>Eukaryota</taxon>
        <taxon>Fungi</taxon>
        <taxon>Dikarya</taxon>
        <taxon>Ascomycota</taxon>
        <taxon>Pezizomycotina</taxon>
        <taxon>Sordariomycetes</taxon>
        <taxon>Sordariomycetidae</taxon>
        <taxon>Sordariales</taxon>
        <taxon>Lasiosphaeriaceae</taxon>
        <taxon>Lasiosphaeria</taxon>
    </lineage>
</organism>
<name>A0AAE0KID5_9PEZI</name>
<sequence>MDPGRHPRMELSPLLDDLVSAADDDDDSDVPTPSSLPPRASTAEPVPGWRRFRAQKPRSIVALLTVVLFGVTLSGFLIVVPVFRLLEDAICHAHYGAPPADDIDEERCKVGPVQTQLARLSGWGSLLNALVGYATALPYGILADRIGRKPTFFLAYCGIMLAFSWAPLVLALRWTVDLYVVIVGSLFFVIGGGVPIALNSLNSMAADVGTEGEKATNFLYLSFGGVLGILVGPLLAGLLMSAAGPWLPIRLVIVITPLVFALTAFVPETLHLRPRSRGDNSTLRPSLADVRRELAVSLALLKNPNIVLALATFAIQPALSAAYSSIMLVYVGHYFHWTMAATTYRLAPTLGLLHLAVIAALPQLATALTRPDGRFRMSVFAKDLFLTRVSLALLAAGALLEAASPGLWLFVGGLAVGTLGSAATAFCRAVATAHVEPHQTSRLYALVTMAETGGAVLGGPVLASVIAFSIDDGPGRHPYWWRGLPWFYVAFLVLAALAAVMFVRPPPKGVCACEDGTGGGVDARCEADEERV</sequence>
<accession>A0AAE0KID5</accession>
<feature type="transmembrane region" description="Helical" evidence="6">
    <location>
        <begin position="246"/>
        <end position="267"/>
    </location>
</feature>
<dbReference type="InterPro" id="IPR036259">
    <property type="entry name" value="MFS_trans_sf"/>
</dbReference>
<feature type="transmembrane region" description="Helical" evidence="6">
    <location>
        <begin position="306"/>
        <end position="330"/>
    </location>
</feature>
<dbReference type="PROSITE" id="PS50850">
    <property type="entry name" value="MFS"/>
    <property type="match status" value="1"/>
</dbReference>
<keyword evidence="4 6" id="KW-0472">Membrane</keyword>
<feature type="transmembrane region" description="Helical" evidence="6">
    <location>
        <begin position="350"/>
        <end position="368"/>
    </location>
</feature>
<dbReference type="InterPro" id="IPR020846">
    <property type="entry name" value="MFS_dom"/>
</dbReference>
<feature type="transmembrane region" description="Helical" evidence="6">
    <location>
        <begin position="380"/>
        <end position="400"/>
    </location>
</feature>
<evidence type="ECO:0000256" key="4">
    <source>
        <dbReference type="ARBA" id="ARBA00023136"/>
    </source>
</evidence>
<dbReference type="SUPFAM" id="SSF103473">
    <property type="entry name" value="MFS general substrate transporter"/>
    <property type="match status" value="1"/>
</dbReference>
<dbReference type="InterPro" id="IPR011701">
    <property type="entry name" value="MFS"/>
</dbReference>
<feature type="transmembrane region" description="Helical" evidence="6">
    <location>
        <begin position="178"/>
        <end position="198"/>
    </location>
</feature>
<dbReference type="PANTHER" id="PTHR23507:SF1">
    <property type="entry name" value="FI18259P1-RELATED"/>
    <property type="match status" value="1"/>
</dbReference>
<feature type="transmembrane region" description="Helical" evidence="6">
    <location>
        <begin position="443"/>
        <end position="466"/>
    </location>
</feature>